<reference evidence="1" key="1">
    <citation type="journal article" date="2020" name="Stud. Mycol.">
        <title>101 Dothideomycetes genomes: a test case for predicting lifestyles and emergence of pathogens.</title>
        <authorList>
            <person name="Haridas S."/>
            <person name="Albert R."/>
            <person name="Binder M."/>
            <person name="Bloem J."/>
            <person name="Labutti K."/>
            <person name="Salamov A."/>
            <person name="Andreopoulos B."/>
            <person name="Baker S."/>
            <person name="Barry K."/>
            <person name="Bills G."/>
            <person name="Bluhm B."/>
            <person name="Cannon C."/>
            <person name="Castanera R."/>
            <person name="Culley D."/>
            <person name="Daum C."/>
            <person name="Ezra D."/>
            <person name="Gonzalez J."/>
            <person name="Henrissat B."/>
            <person name="Kuo A."/>
            <person name="Liang C."/>
            <person name="Lipzen A."/>
            <person name="Lutzoni F."/>
            <person name="Magnuson J."/>
            <person name="Mondo S."/>
            <person name="Nolan M."/>
            <person name="Ohm R."/>
            <person name="Pangilinan J."/>
            <person name="Park H.-J."/>
            <person name="Ramirez L."/>
            <person name="Alfaro M."/>
            <person name="Sun H."/>
            <person name="Tritt A."/>
            <person name="Yoshinaga Y."/>
            <person name="Zwiers L.-H."/>
            <person name="Turgeon B."/>
            <person name="Goodwin S."/>
            <person name="Spatafora J."/>
            <person name="Crous P."/>
            <person name="Grigoriev I."/>
        </authorList>
    </citation>
    <scope>NUCLEOTIDE SEQUENCE</scope>
    <source>
        <strain evidence="1">CBS 183.55</strain>
    </source>
</reference>
<gene>
    <name evidence="1" type="ORF">M421DRAFT_10537</name>
</gene>
<dbReference type="AlphaFoldDB" id="A0A6A5R9H4"/>
<dbReference type="GeneID" id="54344748"/>
<evidence type="ECO:0000313" key="1">
    <source>
        <dbReference type="EMBL" id="KAF1922487.1"/>
    </source>
</evidence>
<keyword evidence="2" id="KW-1185">Reference proteome</keyword>
<dbReference type="Proteomes" id="UP000800082">
    <property type="component" value="Unassembled WGS sequence"/>
</dbReference>
<dbReference type="EMBL" id="ML979025">
    <property type="protein sequence ID" value="KAF1922487.1"/>
    <property type="molecule type" value="Genomic_DNA"/>
</dbReference>
<dbReference type="RefSeq" id="XP_033442740.1">
    <property type="nucleotide sequence ID" value="XM_033587102.1"/>
</dbReference>
<accession>A0A6A5R9H4</accession>
<organism evidence="1 2">
    <name type="scientific">Didymella exigua CBS 183.55</name>
    <dbReference type="NCBI Taxonomy" id="1150837"/>
    <lineage>
        <taxon>Eukaryota</taxon>
        <taxon>Fungi</taxon>
        <taxon>Dikarya</taxon>
        <taxon>Ascomycota</taxon>
        <taxon>Pezizomycotina</taxon>
        <taxon>Dothideomycetes</taxon>
        <taxon>Pleosporomycetidae</taxon>
        <taxon>Pleosporales</taxon>
        <taxon>Pleosporineae</taxon>
        <taxon>Didymellaceae</taxon>
        <taxon>Didymella</taxon>
    </lineage>
</organism>
<evidence type="ECO:0000313" key="2">
    <source>
        <dbReference type="Proteomes" id="UP000800082"/>
    </source>
</evidence>
<name>A0A6A5R9H4_9PLEO</name>
<sequence>MSSNNTMAMPAHFVEAFQPSTTSSFIEAVNNTQTRNEGFSSAPANYATNSHVGEQLSAAHARFLTRYSAVVNLLDNLGDDHEYLHNQFQDLSANIAHMDLGKEVLKDITEQQAGSPAWVHENLAQEGFKMEGTLQDLYEERNAIKEMLVAAERQIDRCTGQLARLEEWQRGLEELIRGVNTEEPDAAEEVGELVEACRRLRL</sequence>
<protein>
    <submittedName>
        <fullName evidence="1">Uncharacterized protein</fullName>
    </submittedName>
</protein>
<proteinExistence type="predicted"/>